<protein>
    <submittedName>
        <fullName evidence="1">Unnamed protein product</fullName>
    </submittedName>
</protein>
<evidence type="ECO:0000313" key="2">
    <source>
        <dbReference type="Proteomes" id="UP001165064"/>
    </source>
</evidence>
<gene>
    <name evidence="1" type="ORF">Amon02_000040600</name>
</gene>
<organism evidence="1 2">
    <name type="scientific">Ambrosiozyma monospora</name>
    <name type="common">Yeast</name>
    <name type="synonym">Endomycopsis monosporus</name>
    <dbReference type="NCBI Taxonomy" id="43982"/>
    <lineage>
        <taxon>Eukaryota</taxon>
        <taxon>Fungi</taxon>
        <taxon>Dikarya</taxon>
        <taxon>Ascomycota</taxon>
        <taxon>Saccharomycotina</taxon>
        <taxon>Pichiomycetes</taxon>
        <taxon>Pichiales</taxon>
        <taxon>Pichiaceae</taxon>
        <taxon>Ambrosiozyma</taxon>
    </lineage>
</organism>
<proteinExistence type="predicted"/>
<dbReference type="Proteomes" id="UP001165064">
    <property type="component" value="Unassembled WGS sequence"/>
</dbReference>
<sequence>MYINISIPLQLTRVWLYYLIVFCTIVFFITPFSLLTYIKFYNTLIPTAILKHQLNLNYEFESLGPYIIINAHEFISRLANLNNNLGNDYYFTKEGLSNFELNLEFEYEYLDYDRDGFGFDSLTGLRFSILDDGLLNSGFLDPWNLNVSFVEEKSRVAKLWPITDNLQRSILFGSGSNYLEQYALRWPTERSIVTKDEPPAYSSDNDKSGYWKLVKTPSAGTRTGGGNVLFENGVYYSTTRFFATKQSSTQLLPTILKPFTPPALHDTLTLHRSKKFQLAHLLFSGIDASRHGKEILENSKNIKFLLEFNNAGLYFPKVELDFIINLTGIRYYMYHYKIPCFIIGVFLFWSIATGISLLLSLGLFFWLTAKINPRETSIEYDNDSSTGSVVGFSTKTKVKKEKLSVKVKEEKPELEPESSVVTGSSTIGAGADTKSKTGITSDSEIADDTVIMKKEPLEDSQILKGLDQSVDTTSSSH</sequence>
<accession>A0ACB5SRR9</accession>
<keyword evidence="2" id="KW-1185">Reference proteome</keyword>
<dbReference type="EMBL" id="BSXS01000127">
    <property type="protein sequence ID" value="GME70981.1"/>
    <property type="molecule type" value="Genomic_DNA"/>
</dbReference>
<reference evidence="1" key="1">
    <citation type="submission" date="2023-04" db="EMBL/GenBank/DDBJ databases">
        <title>Ambrosiozyma monospora NBRC 10751.</title>
        <authorList>
            <person name="Ichikawa N."/>
            <person name="Sato H."/>
            <person name="Tonouchi N."/>
        </authorList>
    </citation>
    <scope>NUCLEOTIDE SEQUENCE</scope>
    <source>
        <strain evidence="1">NBRC 10751</strain>
    </source>
</reference>
<comment type="caution">
    <text evidence="1">The sequence shown here is derived from an EMBL/GenBank/DDBJ whole genome shotgun (WGS) entry which is preliminary data.</text>
</comment>
<name>A0ACB5SRR9_AMBMO</name>
<evidence type="ECO:0000313" key="1">
    <source>
        <dbReference type="EMBL" id="GME70981.1"/>
    </source>
</evidence>